<keyword evidence="2 4" id="KW-0863">Zinc-finger</keyword>
<dbReference type="Gene3D" id="3.30.50.10">
    <property type="entry name" value="Erythroid Transcription Factor GATA-1, subunit A"/>
    <property type="match status" value="1"/>
</dbReference>
<dbReference type="PROSITE" id="PS50114">
    <property type="entry name" value="GATA_ZN_FINGER_2"/>
    <property type="match status" value="1"/>
</dbReference>
<evidence type="ECO:0000259" key="6">
    <source>
        <dbReference type="PROSITE" id="PS50114"/>
    </source>
</evidence>
<dbReference type="PROSITE" id="PS00344">
    <property type="entry name" value="GATA_ZN_FINGER_1"/>
    <property type="match status" value="1"/>
</dbReference>
<keyword evidence="8" id="KW-1185">Reference proteome</keyword>
<evidence type="ECO:0000256" key="1">
    <source>
        <dbReference type="ARBA" id="ARBA00022723"/>
    </source>
</evidence>
<proteinExistence type="predicted"/>
<evidence type="ECO:0000256" key="2">
    <source>
        <dbReference type="ARBA" id="ARBA00022771"/>
    </source>
</evidence>
<feature type="compositionally biased region" description="Polar residues" evidence="5">
    <location>
        <begin position="336"/>
        <end position="355"/>
    </location>
</feature>
<dbReference type="OrthoDB" id="2162994at2759"/>
<evidence type="ECO:0000256" key="5">
    <source>
        <dbReference type="SAM" id="MobiDB-lite"/>
    </source>
</evidence>
<evidence type="ECO:0000313" key="7">
    <source>
        <dbReference type="EMBL" id="CDH56844.1"/>
    </source>
</evidence>
<feature type="compositionally biased region" description="Basic and acidic residues" evidence="5">
    <location>
        <begin position="27"/>
        <end position="40"/>
    </location>
</feature>
<dbReference type="GO" id="GO:0008270">
    <property type="term" value="F:zinc ion binding"/>
    <property type="evidence" value="ECO:0007669"/>
    <property type="project" value="UniProtKB-KW"/>
</dbReference>
<keyword evidence="3" id="KW-0862">Zinc</keyword>
<feature type="compositionally biased region" description="Polar residues" evidence="5">
    <location>
        <begin position="1"/>
        <end position="11"/>
    </location>
</feature>
<keyword evidence="1" id="KW-0479">Metal-binding</keyword>
<dbReference type="CDD" id="cd00202">
    <property type="entry name" value="ZnF_GATA"/>
    <property type="match status" value="1"/>
</dbReference>
<organism evidence="7 8">
    <name type="scientific">Lichtheimia corymbifera JMRC:FSU:9682</name>
    <dbReference type="NCBI Taxonomy" id="1263082"/>
    <lineage>
        <taxon>Eukaryota</taxon>
        <taxon>Fungi</taxon>
        <taxon>Fungi incertae sedis</taxon>
        <taxon>Mucoromycota</taxon>
        <taxon>Mucoromycotina</taxon>
        <taxon>Mucoromycetes</taxon>
        <taxon>Mucorales</taxon>
        <taxon>Lichtheimiaceae</taxon>
        <taxon>Lichtheimia</taxon>
    </lineage>
</organism>
<gene>
    <name evidence="7" type="ORF">LCOR_07848.1</name>
</gene>
<dbReference type="AlphaFoldDB" id="A0A068S3I1"/>
<evidence type="ECO:0000256" key="3">
    <source>
        <dbReference type="ARBA" id="ARBA00022833"/>
    </source>
</evidence>
<comment type="caution">
    <text evidence="7">The sequence shown here is derived from an EMBL/GenBank/DDBJ whole genome shotgun (WGS) entry which is preliminary data.</text>
</comment>
<dbReference type="STRING" id="1263082.A0A068S3I1"/>
<accession>A0A068S3I1</accession>
<dbReference type="EMBL" id="CBTN010000041">
    <property type="protein sequence ID" value="CDH56844.1"/>
    <property type="molecule type" value="Genomic_DNA"/>
</dbReference>
<name>A0A068S3I1_9FUNG</name>
<feature type="region of interest" description="Disordered" evidence="5">
    <location>
        <begin position="214"/>
        <end position="253"/>
    </location>
</feature>
<dbReference type="Proteomes" id="UP000027586">
    <property type="component" value="Unassembled WGS sequence"/>
</dbReference>
<dbReference type="SUPFAM" id="SSF57716">
    <property type="entry name" value="Glucocorticoid receptor-like (DNA-binding domain)"/>
    <property type="match status" value="1"/>
</dbReference>
<dbReference type="PANTHER" id="PTHR45658">
    <property type="entry name" value="GATA TRANSCRIPTION FACTOR"/>
    <property type="match status" value="1"/>
</dbReference>
<dbReference type="InterPro" id="IPR013088">
    <property type="entry name" value="Znf_NHR/GATA"/>
</dbReference>
<dbReference type="SMART" id="SM00401">
    <property type="entry name" value="ZnF_GATA"/>
    <property type="match status" value="1"/>
</dbReference>
<dbReference type="GO" id="GO:0043565">
    <property type="term" value="F:sequence-specific DNA binding"/>
    <property type="evidence" value="ECO:0007669"/>
    <property type="project" value="InterPro"/>
</dbReference>
<feature type="region of interest" description="Disordered" evidence="5">
    <location>
        <begin position="336"/>
        <end position="359"/>
    </location>
</feature>
<dbReference type="InterPro" id="IPR000679">
    <property type="entry name" value="Znf_GATA"/>
</dbReference>
<evidence type="ECO:0000256" key="4">
    <source>
        <dbReference type="PROSITE-ProRule" id="PRU00094"/>
    </source>
</evidence>
<protein>
    <recommendedName>
        <fullName evidence="6">GATA-type domain-containing protein</fullName>
    </recommendedName>
</protein>
<dbReference type="VEuPathDB" id="FungiDB:LCOR_07848.1"/>
<feature type="domain" description="GATA-type" evidence="6">
    <location>
        <begin position="233"/>
        <end position="268"/>
    </location>
</feature>
<evidence type="ECO:0000313" key="8">
    <source>
        <dbReference type="Proteomes" id="UP000027586"/>
    </source>
</evidence>
<dbReference type="GO" id="GO:0006355">
    <property type="term" value="P:regulation of DNA-templated transcription"/>
    <property type="evidence" value="ECO:0007669"/>
    <property type="project" value="InterPro"/>
</dbReference>
<feature type="region of interest" description="Disordered" evidence="5">
    <location>
        <begin position="1"/>
        <end position="52"/>
    </location>
</feature>
<dbReference type="InterPro" id="IPR051140">
    <property type="entry name" value="GATA_TF"/>
</dbReference>
<sequence length="376" mass="41435">MDISALCSTSSEECDALPSPHSPTSPHRPDSDARALEQLDHGGPNTRTQPTLQMTSNVQLPKLRYPSSAAAEAAAAATTTTMTTPVPSIHEYLPVPSVNSSTILHDTSKTSISPDTTTPLPPYSTIQPSVDLNQIIGQCATLCQDLDRCRDQDLRSRSEIDWQQLLDNAAHTAQSLLSSLGMLQEHQLRTGQKRSHNDAELEVKDSEYALIRQARPPQDDAMRPKIKRRTKRSTAGQRCHSCHTTETPEWRRGPDGARTLCNACGLHYSKLLRKGALTVQSDRQLLENGTAKINATPINRPNISIVHYPIIQVQAKPAGNGRGDGIRFINRQLSYPQRNDSKPYNHSNSPSSTSFIHDHHVTTANSTARIVEIEEE</sequence>
<dbReference type="Pfam" id="PF00320">
    <property type="entry name" value="GATA"/>
    <property type="match status" value="1"/>
</dbReference>
<reference evidence="7" key="1">
    <citation type="submission" date="2013-08" db="EMBL/GenBank/DDBJ databases">
        <title>Gene expansion shapes genome architecture in the human pathogen Lichtheimia corymbifera: an evolutionary genomics analysis in the ancient terrestrial Mucorales (Mucoromycotina).</title>
        <authorList>
            <person name="Schwartze V.U."/>
            <person name="Winter S."/>
            <person name="Shelest E."/>
            <person name="Marcet-Houben M."/>
            <person name="Horn F."/>
            <person name="Wehner S."/>
            <person name="Hoffmann K."/>
            <person name="Riege K."/>
            <person name="Sammeth M."/>
            <person name="Nowrousian M."/>
            <person name="Valiante V."/>
            <person name="Linde J."/>
            <person name="Jacobsen I.D."/>
            <person name="Marz M."/>
            <person name="Brakhage A.A."/>
            <person name="Gabaldon T."/>
            <person name="Bocker S."/>
            <person name="Voigt K."/>
        </authorList>
    </citation>
    <scope>NUCLEOTIDE SEQUENCE [LARGE SCALE GENOMIC DNA]</scope>
    <source>
        <strain evidence="7">FSU 9682</strain>
    </source>
</reference>